<evidence type="ECO:0000256" key="1">
    <source>
        <dbReference type="ARBA" id="ARBA00022729"/>
    </source>
</evidence>
<gene>
    <name evidence="7" type="ORF">DV515_00019260</name>
</gene>
<dbReference type="SMART" id="SM00214">
    <property type="entry name" value="VWC"/>
    <property type="match status" value="1"/>
</dbReference>
<dbReference type="InterPro" id="IPR036383">
    <property type="entry name" value="TSP1_rpt_sf"/>
</dbReference>
<comment type="caution">
    <text evidence="7">The sequence shown here is derived from an EMBL/GenBank/DDBJ whole genome shotgun (WGS) entry which is preliminary data.</text>
</comment>
<dbReference type="Pfam" id="PF00090">
    <property type="entry name" value="TSP_1"/>
    <property type="match status" value="2"/>
</dbReference>
<dbReference type="InterPro" id="IPR006207">
    <property type="entry name" value="Cys_knot_C"/>
</dbReference>
<dbReference type="SUPFAM" id="SSF57603">
    <property type="entry name" value="FnI-like domain"/>
    <property type="match status" value="1"/>
</dbReference>
<feature type="domain" description="VWFC" evidence="6">
    <location>
        <begin position="411"/>
        <end position="467"/>
    </location>
</feature>
<feature type="region of interest" description="Disordered" evidence="4">
    <location>
        <begin position="207"/>
        <end position="235"/>
    </location>
</feature>
<dbReference type="InterPro" id="IPR051368">
    <property type="entry name" value="SerProtInhib-TIL_Domain"/>
</dbReference>
<keyword evidence="1" id="KW-0732">Signal</keyword>
<keyword evidence="2" id="KW-1015">Disulfide bond</keyword>
<dbReference type="Gene3D" id="2.10.90.10">
    <property type="entry name" value="Cystine-knot cytokines"/>
    <property type="match status" value="1"/>
</dbReference>
<dbReference type="Gene3D" id="2.20.100.10">
    <property type="entry name" value="Thrombospondin type-1 (TSP1) repeat"/>
    <property type="match status" value="2"/>
</dbReference>
<dbReference type="PANTHER" id="PTHR23259:SF82">
    <property type="entry name" value="SERINE PROTEASE INHIBITOR 1 PROTEIN"/>
    <property type="match status" value="1"/>
</dbReference>
<dbReference type="PROSITE" id="PS01225">
    <property type="entry name" value="CTCK_2"/>
    <property type="match status" value="1"/>
</dbReference>
<evidence type="ECO:0000256" key="4">
    <source>
        <dbReference type="SAM" id="MobiDB-lite"/>
    </source>
</evidence>
<dbReference type="SUPFAM" id="SSF82895">
    <property type="entry name" value="TSP-1 type 1 repeat"/>
    <property type="match status" value="2"/>
</dbReference>
<feature type="domain" description="CTCK" evidence="5">
    <location>
        <begin position="478"/>
        <end position="565"/>
    </location>
</feature>
<feature type="region of interest" description="Disordered" evidence="4">
    <location>
        <begin position="49"/>
        <end position="100"/>
    </location>
</feature>
<dbReference type="PROSITE" id="PS50184">
    <property type="entry name" value="VWFC_2"/>
    <property type="match status" value="1"/>
</dbReference>
<comment type="caution">
    <text evidence="3">Lacks conserved residue(s) required for the propagation of feature annotation.</text>
</comment>
<feature type="compositionally biased region" description="Low complexity" evidence="4">
    <location>
        <begin position="217"/>
        <end position="235"/>
    </location>
</feature>
<dbReference type="InterPro" id="IPR029034">
    <property type="entry name" value="Cystine-knot_cytokine"/>
</dbReference>
<name>A0A3L8Q583_CHLGU</name>
<evidence type="ECO:0000256" key="2">
    <source>
        <dbReference type="ARBA" id="ARBA00023157"/>
    </source>
</evidence>
<evidence type="ECO:0000313" key="8">
    <source>
        <dbReference type="Proteomes" id="UP000276834"/>
    </source>
</evidence>
<dbReference type="SMART" id="SM00209">
    <property type="entry name" value="TSP1"/>
    <property type="match status" value="2"/>
</dbReference>
<dbReference type="Gene3D" id="2.10.25.10">
    <property type="entry name" value="Laminin"/>
    <property type="match status" value="1"/>
</dbReference>
<feature type="compositionally biased region" description="Pro residues" evidence="4">
    <location>
        <begin position="133"/>
        <end position="142"/>
    </location>
</feature>
<dbReference type="SUPFAM" id="SSF57567">
    <property type="entry name" value="Serine protease inhibitors"/>
    <property type="match status" value="1"/>
</dbReference>
<sequence>PCDWSPWGPWGPCGDPCAGGSRLRHRHPLNLETPGRPCAGVRTQSESCRSSACPGKPALPPPPHSLGALPRALRGPVPPQTPAAAAGAGPAVPAPGGAPGPARTPGRRCCVCRGPASQVGPRRPGARGRRPGPRTPTVPPVPPGCRCPPGQLLQDGRCVPLSRCRCGTPGGDPGSREVSPGTLTQIGTCENGTLTCPELACPSPGPATPAIPMSPRSSVSPLSPAYPVSPLSPSSPLSALLPLSPETPVSPAVSSWSPWSRCSRSCGGGTRRRQRQCREGPGAGPPCRESPGEETAACNPQACPAGFPVAPSCPPGEVWLDPGPACERSCQDLAEPPGTCGRTAATLGTSGSPATPVTPHSSGPPAIPAAPTTLGTPATVGTPSAPPRCACAPGRYRNGSGQCVSAGGCGCRHRGALRAAGSEWQEPCGTCRCSEGRVTCATSCPALTCPEGAEPVREPGSCCPVCRDEWPDEPPGPCRLLTALRTIAKGACVLRGVRVTYCSGACRSRTAVSAQEPYVRSLCECCSYRLDPGRPVRALLLPCPRGRPRPALLPRIAECRCEPCR</sequence>
<dbReference type="InterPro" id="IPR000884">
    <property type="entry name" value="TSP1_rpt"/>
</dbReference>
<keyword evidence="8" id="KW-1185">Reference proteome</keyword>
<evidence type="ECO:0000256" key="3">
    <source>
        <dbReference type="PROSITE-ProRule" id="PRU00039"/>
    </source>
</evidence>
<dbReference type="EMBL" id="QUSF01007095">
    <property type="protein sequence ID" value="RLV62491.1"/>
    <property type="molecule type" value="Genomic_DNA"/>
</dbReference>
<dbReference type="Proteomes" id="UP000276834">
    <property type="component" value="Unassembled WGS sequence"/>
</dbReference>
<feature type="compositionally biased region" description="Low complexity" evidence="4">
    <location>
        <begin position="82"/>
        <end position="91"/>
    </location>
</feature>
<dbReference type="InterPro" id="IPR001007">
    <property type="entry name" value="VWF_dom"/>
</dbReference>
<reference evidence="7 8" key="1">
    <citation type="journal article" date="2018" name="Proc. R. Soc. B">
        <title>A non-coding region near Follistatin controls head colour polymorphism in the Gouldian finch.</title>
        <authorList>
            <person name="Toomey M.B."/>
            <person name="Marques C.I."/>
            <person name="Andrade P."/>
            <person name="Araujo P.M."/>
            <person name="Sabatino S."/>
            <person name="Gazda M.A."/>
            <person name="Afonso S."/>
            <person name="Lopes R.J."/>
            <person name="Corbo J.C."/>
            <person name="Carneiro M."/>
        </authorList>
    </citation>
    <scope>NUCLEOTIDE SEQUENCE [LARGE SCALE GENOMIC DNA]</scope>
    <source>
        <strain evidence="7">Red01</strain>
        <tissue evidence="7">Muscle</tissue>
    </source>
</reference>
<protein>
    <recommendedName>
        <fullName evidence="9">VWFC domain-containing protein</fullName>
    </recommendedName>
</protein>
<feature type="compositionally biased region" description="Polar residues" evidence="4">
    <location>
        <begin position="346"/>
        <end position="361"/>
    </location>
</feature>
<organism evidence="7 8">
    <name type="scientific">Chloebia gouldiae</name>
    <name type="common">Gouldian finch</name>
    <name type="synonym">Erythrura gouldiae</name>
    <dbReference type="NCBI Taxonomy" id="44316"/>
    <lineage>
        <taxon>Eukaryota</taxon>
        <taxon>Metazoa</taxon>
        <taxon>Chordata</taxon>
        <taxon>Craniata</taxon>
        <taxon>Vertebrata</taxon>
        <taxon>Euteleostomi</taxon>
        <taxon>Archelosauria</taxon>
        <taxon>Archosauria</taxon>
        <taxon>Dinosauria</taxon>
        <taxon>Saurischia</taxon>
        <taxon>Theropoda</taxon>
        <taxon>Coelurosauria</taxon>
        <taxon>Aves</taxon>
        <taxon>Neognathae</taxon>
        <taxon>Neoaves</taxon>
        <taxon>Telluraves</taxon>
        <taxon>Australaves</taxon>
        <taxon>Passeriformes</taxon>
        <taxon>Passeroidea</taxon>
        <taxon>Passeridae</taxon>
        <taxon>Chloebia</taxon>
    </lineage>
</organism>
<dbReference type="Gene3D" id="6.20.200.20">
    <property type="match status" value="1"/>
</dbReference>
<dbReference type="SMART" id="SM00041">
    <property type="entry name" value="CT"/>
    <property type="match status" value="1"/>
</dbReference>
<feature type="non-terminal residue" evidence="7">
    <location>
        <position position="565"/>
    </location>
</feature>
<evidence type="ECO:0000259" key="6">
    <source>
        <dbReference type="PROSITE" id="PS50184"/>
    </source>
</evidence>
<feature type="region of interest" description="Disordered" evidence="4">
    <location>
        <begin position="261"/>
        <end position="290"/>
    </location>
</feature>
<accession>A0A3L8Q583</accession>
<feature type="region of interest" description="Disordered" evidence="4">
    <location>
        <begin position="341"/>
        <end position="364"/>
    </location>
</feature>
<dbReference type="InterPro" id="IPR036084">
    <property type="entry name" value="Ser_inhib-like_sf"/>
</dbReference>
<proteinExistence type="predicted"/>
<evidence type="ECO:0008006" key="9">
    <source>
        <dbReference type="Google" id="ProtNLM"/>
    </source>
</evidence>
<feature type="region of interest" description="Disordered" evidence="4">
    <location>
        <begin position="116"/>
        <end position="142"/>
    </location>
</feature>
<evidence type="ECO:0000313" key="7">
    <source>
        <dbReference type="EMBL" id="RLV62491.1"/>
    </source>
</evidence>
<dbReference type="PANTHER" id="PTHR23259">
    <property type="entry name" value="RIDDLE"/>
    <property type="match status" value="1"/>
</dbReference>
<dbReference type="PROSITE" id="PS50092">
    <property type="entry name" value="TSP1"/>
    <property type="match status" value="2"/>
</dbReference>
<dbReference type="PROSITE" id="PS01208">
    <property type="entry name" value="VWFC_1"/>
    <property type="match status" value="1"/>
</dbReference>
<dbReference type="OrthoDB" id="9215077at2759"/>
<dbReference type="Pfam" id="PF00093">
    <property type="entry name" value="VWC"/>
    <property type="match status" value="1"/>
</dbReference>
<feature type="non-terminal residue" evidence="7">
    <location>
        <position position="1"/>
    </location>
</feature>
<dbReference type="AlphaFoldDB" id="A0A3L8Q583"/>
<evidence type="ECO:0000259" key="5">
    <source>
        <dbReference type="PROSITE" id="PS01225"/>
    </source>
</evidence>